<dbReference type="Proteomes" id="UP000251800">
    <property type="component" value="Unassembled WGS sequence"/>
</dbReference>
<reference evidence="3 4" key="1">
    <citation type="submission" date="2018-05" db="EMBL/GenBank/DDBJ databases">
        <title>Abyssibacter profundi OUC007T gen. nov., sp. nov, a marine bacterium isolated from seawater of the Mariana Trench.</title>
        <authorList>
            <person name="Zhou S."/>
        </authorList>
    </citation>
    <scope>NUCLEOTIDE SEQUENCE [LARGE SCALE GENOMIC DNA]</scope>
    <source>
        <strain evidence="3 4">OUC007</strain>
    </source>
</reference>
<evidence type="ECO:0000313" key="4">
    <source>
        <dbReference type="Proteomes" id="UP000251800"/>
    </source>
</evidence>
<evidence type="ECO:0000259" key="1">
    <source>
        <dbReference type="PROSITE" id="PS50042"/>
    </source>
</evidence>
<dbReference type="SUPFAM" id="SSF52821">
    <property type="entry name" value="Rhodanese/Cell cycle control phosphatase"/>
    <property type="match status" value="1"/>
</dbReference>
<dbReference type="InterPro" id="IPR000595">
    <property type="entry name" value="cNMP-bd_dom"/>
</dbReference>
<dbReference type="AlphaFoldDB" id="A0A363UN91"/>
<dbReference type="CDD" id="cd00158">
    <property type="entry name" value="RHOD"/>
    <property type="match status" value="1"/>
</dbReference>
<dbReference type="SMART" id="SM00450">
    <property type="entry name" value="RHOD"/>
    <property type="match status" value="1"/>
</dbReference>
<keyword evidence="4" id="KW-1185">Reference proteome</keyword>
<dbReference type="Pfam" id="PF00027">
    <property type="entry name" value="cNMP_binding"/>
    <property type="match status" value="2"/>
</dbReference>
<dbReference type="SUPFAM" id="SSF51206">
    <property type="entry name" value="cAMP-binding domain-like"/>
    <property type="match status" value="2"/>
</dbReference>
<dbReference type="GO" id="GO:0004862">
    <property type="term" value="F:cAMP-dependent protein kinase inhibitor activity"/>
    <property type="evidence" value="ECO:0007669"/>
    <property type="project" value="TreeGrafter"/>
</dbReference>
<dbReference type="InterPro" id="IPR036873">
    <property type="entry name" value="Rhodanese-like_dom_sf"/>
</dbReference>
<dbReference type="CDD" id="cd00038">
    <property type="entry name" value="CAP_ED"/>
    <property type="match status" value="2"/>
</dbReference>
<evidence type="ECO:0008006" key="5">
    <source>
        <dbReference type="Google" id="ProtNLM"/>
    </source>
</evidence>
<feature type="domain" description="Cyclic nucleotide-binding" evidence="1">
    <location>
        <begin position="15"/>
        <end position="114"/>
    </location>
</feature>
<feature type="domain" description="Cyclic nucleotide-binding" evidence="1">
    <location>
        <begin position="148"/>
        <end position="252"/>
    </location>
</feature>
<dbReference type="PANTHER" id="PTHR11635:SF166">
    <property type="entry name" value="CYCLIC NUCLEOTIDE-BINDING DOMAIN-CONTAINING PROTEIN"/>
    <property type="match status" value="1"/>
</dbReference>
<organism evidence="3 4">
    <name type="scientific">Abyssibacter profundi</name>
    <dbReference type="NCBI Taxonomy" id="2182787"/>
    <lineage>
        <taxon>Bacteria</taxon>
        <taxon>Pseudomonadati</taxon>
        <taxon>Pseudomonadota</taxon>
        <taxon>Gammaproteobacteria</taxon>
        <taxon>Chromatiales</taxon>
        <taxon>Oceanococcaceae</taxon>
        <taxon>Abyssibacter</taxon>
    </lineage>
</organism>
<accession>A0A363UN91</accession>
<proteinExistence type="predicted"/>
<dbReference type="InterPro" id="IPR018488">
    <property type="entry name" value="cNMP-bd_CS"/>
</dbReference>
<dbReference type="GO" id="GO:0005952">
    <property type="term" value="C:cAMP-dependent protein kinase complex"/>
    <property type="evidence" value="ECO:0007669"/>
    <property type="project" value="InterPro"/>
</dbReference>
<dbReference type="PROSITE" id="PS50042">
    <property type="entry name" value="CNMP_BINDING_3"/>
    <property type="match status" value="2"/>
</dbReference>
<dbReference type="Gene3D" id="3.40.250.10">
    <property type="entry name" value="Rhodanese-like domain"/>
    <property type="match status" value="1"/>
</dbReference>
<dbReference type="OrthoDB" id="9814704at2"/>
<gene>
    <name evidence="3" type="ORF">DEH80_05640</name>
</gene>
<dbReference type="InterPro" id="IPR018490">
    <property type="entry name" value="cNMP-bd_dom_sf"/>
</dbReference>
<dbReference type="PRINTS" id="PR00103">
    <property type="entry name" value="CAMPKINASE"/>
</dbReference>
<protein>
    <recommendedName>
        <fullName evidence="5">Cyclic nucleotide-binding protein</fullName>
    </recommendedName>
</protein>
<dbReference type="EMBL" id="QEQK01000004">
    <property type="protein sequence ID" value="PWN56898.1"/>
    <property type="molecule type" value="Genomic_DNA"/>
</dbReference>
<dbReference type="InterPro" id="IPR050503">
    <property type="entry name" value="cAMP-dep_PK_reg_su-like"/>
</dbReference>
<dbReference type="PROSITE" id="PS00888">
    <property type="entry name" value="CNMP_BINDING_1"/>
    <property type="match status" value="1"/>
</dbReference>
<evidence type="ECO:0000259" key="2">
    <source>
        <dbReference type="PROSITE" id="PS50206"/>
    </source>
</evidence>
<dbReference type="InterPro" id="IPR014710">
    <property type="entry name" value="RmlC-like_jellyroll"/>
</dbReference>
<dbReference type="GO" id="GO:0030552">
    <property type="term" value="F:cAMP binding"/>
    <property type="evidence" value="ECO:0007669"/>
    <property type="project" value="TreeGrafter"/>
</dbReference>
<dbReference type="RefSeq" id="WP_109719497.1">
    <property type="nucleotide sequence ID" value="NZ_QEQK01000004.1"/>
</dbReference>
<dbReference type="Gene3D" id="2.60.120.10">
    <property type="entry name" value="Jelly Rolls"/>
    <property type="match status" value="2"/>
</dbReference>
<feature type="domain" description="Rhodanese" evidence="2">
    <location>
        <begin position="270"/>
        <end position="350"/>
    </location>
</feature>
<dbReference type="GO" id="GO:0034236">
    <property type="term" value="F:protein kinase A catalytic subunit binding"/>
    <property type="evidence" value="ECO:0007669"/>
    <property type="project" value="TreeGrafter"/>
</dbReference>
<sequence length="351" mass="38594">MSEALSFDAFAALTPINGLRPENQRDLYRKLAPRTVKAGDYLFRAGDPNTECLYLVDGEIALEDEAGKQIKTIAADSDAAKHRIAHQTPRSVSARCLDAVTVIGIDNSLLDVLLTWDQTGSFEVTELTGGPSPTESDDWMTRLLQLPTFQMIPPGNLQTLFMRLETVNFKANDVVVKQGDVGDYFYVIDSGHCMVTRESTTHPKPIKLAELGPGASFGEEALIADTSRNATVTMMSDGALLRLSKEDFRSLLHRSMTRQISQDEADRLVAEESAVIIDVRLPSEFKLKSIPGARNLPLYLLRMKLSALSAELPYIVYCDSGRRSSVAAFIMTQKGFNVQVLDSQALSDTTA</sequence>
<comment type="caution">
    <text evidence="3">The sequence shown here is derived from an EMBL/GenBank/DDBJ whole genome shotgun (WGS) entry which is preliminary data.</text>
</comment>
<dbReference type="Pfam" id="PF00581">
    <property type="entry name" value="Rhodanese"/>
    <property type="match status" value="1"/>
</dbReference>
<dbReference type="InterPro" id="IPR001763">
    <property type="entry name" value="Rhodanese-like_dom"/>
</dbReference>
<dbReference type="PROSITE" id="PS50206">
    <property type="entry name" value="RHODANESE_3"/>
    <property type="match status" value="1"/>
</dbReference>
<evidence type="ECO:0000313" key="3">
    <source>
        <dbReference type="EMBL" id="PWN56898.1"/>
    </source>
</evidence>
<dbReference type="PANTHER" id="PTHR11635">
    <property type="entry name" value="CAMP-DEPENDENT PROTEIN KINASE REGULATORY CHAIN"/>
    <property type="match status" value="1"/>
</dbReference>
<dbReference type="SMART" id="SM00100">
    <property type="entry name" value="cNMP"/>
    <property type="match status" value="2"/>
</dbReference>
<name>A0A363UN91_9GAMM</name>
<dbReference type="GO" id="GO:0005829">
    <property type="term" value="C:cytosol"/>
    <property type="evidence" value="ECO:0007669"/>
    <property type="project" value="TreeGrafter"/>
</dbReference>